<sequence>MNTPPTTDYLLLLLPPPPPTSFSSYLSPYKYEVAMNTPPTTSSDYLSPYKYEVAMNTPLRLHTDPSSNNLTKIKSLRSRYKFRGGMHSNEVFINSQLLTDIVWTSFAPGVTEKNDGMWRLLEQTVSVALYLFSVFLSSFQKLRRLIECPIDVEPYKEPLRLKCGHAFCRYCLLRLITPCPPSGYSASDNGNTERTSVICPVCRCSTPLSGQCPLADLPRALDIDRLIERLLPVLASGGADTSLVKTVAGPNGALQSIEEVSADMKHRSRYYRLARLPVTTSSGLLGRLRAADTKLLEDGTHWLFVGCTGSDALVHAWLGEVPNSPKLQRQHRSRWTRRNGGQYMQLRLTYGEGLEVRVQCVKICAGRLFLTARRKALSAPQFEFGVLVACALPRSPPTGQSHQPSDLQILESSPIFQRDVECGQHLLTKPIIDGFSVDNEVGEFYVTLPANRMICRLSAGGLRQLQDYYLAGSPTDVCVMGSSLWACCPDQKALSILNTRGNDVLQTKRLEHFCPLSICCTTDGRWLVRDDQSRVCWVRMTDDCLRFEPLCWETGVANTLKLNCLHPVTGALIESLCGGLPRDGGIVGADESGLWICVPRS</sequence>
<dbReference type="InterPro" id="IPR013083">
    <property type="entry name" value="Znf_RING/FYVE/PHD"/>
</dbReference>
<dbReference type="AlphaFoldDB" id="A0A183ST02"/>
<dbReference type="Pfam" id="PF13445">
    <property type="entry name" value="zf-RING_UBOX"/>
    <property type="match status" value="1"/>
</dbReference>
<reference evidence="8" key="1">
    <citation type="submission" date="2016-06" db="UniProtKB">
        <authorList>
            <consortium name="WormBaseParasite"/>
        </authorList>
    </citation>
    <scope>IDENTIFICATION</scope>
</reference>
<evidence type="ECO:0000256" key="1">
    <source>
        <dbReference type="ARBA" id="ARBA00022723"/>
    </source>
</evidence>
<organism evidence="8">
    <name type="scientific">Schistocephalus solidus</name>
    <name type="common">Tapeworm</name>
    <dbReference type="NCBI Taxonomy" id="70667"/>
    <lineage>
        <taxon>Eukaryota</taxon>
        <taxon>Metazoa</taxon>
        <taxon>Spiralia</taxon>
        <taxon>Lophotrochozoa</taxon>
        <taxon>Platyhelminthes</taxon>
        <taxon>Cestoda</taxon>
        <taxon>Eucestoda</taxon>
        <taxon>Diphyllobothriidea</taxon>
        <taxon>Diphyllobothriidae</taxon>
        <taxon>Schistocephalus</taxon>
    </lineage>
</organism>
<dbReference type="SUPFAM" id="SSF63829">
    <property type="entry name" value="Calcium-dependent phosphotriesterase"/>
    <property type="match status" value="1"/>
</dbReference>
<dbReference type="PROSITE" id="PS00518">
    <property type="entry name" value="ZF_RING_1"/>
    <property type="match status" value="1"/>
</dbReference>
<evidence type="ECO:0000313" key="7">
    <source>
        <dbReference type="Proteomes" id="UP000275846"/>
    </source>
</evidence>
<evidence type="ECO:0000313" key="8">
    <source>
        <dbReference type="WBParaSite" id="SSLN_0000762001-mRNA-1"/>
    </source>
</evidence>
<evidence type="ECO:0000256" key="3">
    <source>
        <dbReference type="ARBA" id="ARBA00022833"/>
    </source>
</evidence>
<dbReference type="Proteomes" id="UP000275846">
    <property type="component" value="Unassembled WGS sequence"/>
</dbReference>
<dbReference type="WBParaSite" id="SSLN_0000762001-mRNA-1">
    <property type="protein sequence ID" value="SSLN_0000762001-mRNA-1"/>
    <property type="gene ID" value="SSLN_0000762001"/>
</dbReference>
<dbReference type="OrthoDB" id="6163055at2759"/>
<keyword evidence="7" id="KW-1185">Reference proteome</keyword>
<dbReference type="InterPro" id="IPR017907">
    <property type="entry name" value="Znf_RING_CS"/>
</dbReference>
<feature type="domain" description="RING-type" evidence="5">
    <location>
        <begin position="148"/>
        <end position="203"/>
    </location>
</feature>
<dbReference type="Gene3D" id="3.30.40.10">
    <property type="entry name" value="Zinc/RING finger domain, C3HC4 (zinc finger)"/>
    <property type="match status" value="1"/>
</dbReference>
<gene>
    <name evidence="6" type="ORF">SSLN_LOCUS7350</name>
</gene>
<dbReference type="PROSITE" id="PS50089">
    <property type="entry name" value="ZF_RING_2"/>
    <property type="match status" value="1"/>
</dbReference>
<keyword evidence="3" id="KW-0862">Zinc</keyword>
<evidence type="ECO:0000313" key="6">
    <source>
        <dbReference type="EMBL" id="VDL93735.1"/>
    </source>
</evidence>
<proteinExistence type="predicted"/>
<keyword evidence="2 4" id="KW-0863">Zinc-finger</keyword>
<dbReference type="SUPFAM" id="SSF57850">
    <property type="entry name" value="RING/U-box"/>
    <property type="match status" value="1"/>
</dbReference>
<dbReference type="EMBL" id="UYSU01034104">
    <property type="protein sequence ID" value="VDL93735.1"/>
    <property type="molecule type" value="Genomic_DNA"/>
</dbReference>
<name>A0A183ST02_SCHSO</name>
<accession>A0A183ST02</accession>
<dbReference type="GO" id="GO:0008270">
    <property type="term" value="F:zinc ion binding"/>
    <property type="evidence" value="ECO:0007669"/>
    <property type="project" value="UniProtKB-KW"/>
</dbReference>
<reference evidence="6 7" key="2">
    <citation type="submission" date="2018-11" db="EMBL/GenBank/DDBJ databases">
        <authorList>
            <consortium name="Pathogen Informatics"/>
        </authorList>
    </citation>
    <scope>NUCLEOTIDE SEQUENCE [LARGE SCALE GENOMIC DNA]</scope>
    <source>
        <strain evidence="6 7">NST_G2</strain>
    </source>
</reference>
<dbReference type="InterPro" id="IPR027370">
    <property type="entry name" value="Znf-RING_euk"/>
</dbReference>
<dbReference type="InterPro" id="IPR001841">
    <property type="entry name" value="Znf_RING"/>
</dbReference>
<dbReference type="STRING" id="70667.A0A183ST02"/>
<protein>
    <submittedName>
        <fullName evidence="8">RING-type domain-containing protein</fullName>
    </submittedName>
</protein>
<evidence type="ECO:0000256" key="4">
    <source>
        <dbReference type="PROSITE-ProRule" id="PRU00175"/>
    </source>
</evidence>
<dbReference type="SMART" id="SM00184">
    <property type="entry name" value="RING"/>
    <property type="match status" value="1"/>
</dbReference>
<evidence type="ECO:0000256" key="2">
    <source>
        <dbReference type="ARBA" id="ARBA00022771"/>
    </source>
</evidence>
<keyword evidence="1" id="KW-0479">Metal-binding</keyword>
<evidence type="ECO:0000259" key="5">
    <source>
        <dbReference type="PROSITE" id="PS50089"/>
    </source>
</evidence>